<dbReference type="InterPro" id="IPR001179">
    <property type="entry name" value="PPIase_FKBP_dom"/>
</dbReference>
<dbReference type="Gene3D" id="2.60.120.340">
    <property type="entry name" value="Nucleoplasmin core domain"/>
    <property type="match status" value="1"/>
</dbReference>
<evidence type="ECO:0000256" key="2">
    <source>
        <dbReference type="ARBA" id="ARBA00013194"/>
    </source>
</evidence>
<accession>A0A7J7H1H6</accession>
<name>A0A7J7H1H6_CAMSI</name>
<feature type="compositionally biased region" description="Basic and acidic residues" evidence="6">
    <location>
        <begin position="329"/>
        <end position="338"/>
    </location>
</feature>
<evidence type="ECO:0000256" key="6">
    <source>
        <dbReference type="SAM" id="MobiDB-lite"/>
    </source>
</evidence>
<dbReference type="SUPFAM" id="SSF54534">
    <property type="entry name" value="FKBP-like"/>
    <property type="match status" value="1"/>
</dbReference>
<comment type="caution">
    <text evidence="8">The sequence shown here is derived from an EMBL/GenBank/DDBJ whole genome shotgun (WGS) entry which is preliminary data.</text>
</comment>
<dbReference type="AlphaFoldDB" id="A0A7J7H1H6"/>
<reference evidence="8 9" key="2">
    <citation type="submission" date="2020-07" db="EMBL/GenBank/DDBJ databases">
        <title>Genome assembly of wild tea tree DASZ reveals pedigree and selection history of tea varieties.</title>
        <authorList>
            <person name="Zhang W."/>
        </authorList>
    </citation>
    <scope>NUCLEOTIDE SEQUENCE [LARGE SCALE GENOMIC DNA]</scope>
    <source>
        <strain evidence="9">cv. G240</strain>
        <tissue evidence="8">Leaf</tissue>
    </source>
</reference>
<evidence type="ECO:0000256" key="3">
    <source>
        <dbReference type="ARBA" id="ARBA00023110"/>
    </source>
</evidence>
<evidence type="ECO:0000259" key="7">
    <source>
        <dbReference type="PROSITE" id="PS50059"/>
    </source>
</evidence>
<dbReference type="Pfam" id="PF00254">
    <property type="entry name" value="FKBP_C"/>
    <property type="match status" value="1"/>
</dbReference>
<keyword evidence="3 5" id="KW-0697">Rotamase</keyword>
<feature type="domain" description="PPIase FKBP-type" evidence="7">
    <location>
        <begin position="582"/>
        <end position="670"/>
    </location>
</feature>
<dbReference type="EC" id="5.2.1.8" evidence="2 5"/>
<dbReference type="Proteomes" id="UP000593564">
    <property type="component" value="Unassembled WGS sequence"/>
</dbReference>
<feature type="region of interest" description="Disordered" evidence="6">
    <location>
        <begin position="321"/>
        <end position="521"/>
    </location>
</feature>
<reference evidence="9" key="1">
    <citation type="journal article" date="2020" name="Nat. Commun.">
        <title>Genome assembly of wild tea tree DASZ reveals pedigree and selection history of tea varieties.</title>
        <authorList>
            <person name="Zhang W."/>
            <person name="Zhang Y."/>
            <person name="Qiu H."/>
            <person name="Guo Y."/>
            <person name="Wan H."/>
            <person name="Zhang X."/>
            <person name="Scossa F."/>
            <person name="Alseekh S."/>
            <person name="Zhang Q."/>
            <person name="Wang P."/>
            <person name="Xu L."/>
            <person name="Schmidt M.H."/>
            <person name="Jia X."/>
            <person name="Li D."/>
            <person name="Zhu A."/>
            <person name="Guo F."/>
            <person name="Chen W."/>
            <person name="Ni D."/>
            <person name="Usadel B."/>
            <person name="Fernie A.R."/>
            <person name="Wen W."/>
        </authorList>
    </citation>
    <scope>NUCLEOTIDE SEQUENCE [LARGE SCALE GENOMIC DNA]</scope>
    <source>
        <strain evidence="9">cv. G240</strain>
    </source>
</reference>
<sequence length="670" mass="74631">MAFWGVEIKPGKPFTHSFDRIRGRLRISQATLGIGSSTKTSLVQCNVGDKSPVFLCALLPDKTESCHLELEFEEADEVVFSVIGPRSVYLTGYYLGNGRHSNLNDDTDSYGEDIANSETERSTHCSDEDEYEDSFIDDGNVEVFPASPISNDREVDEEMLDMKKPRRKSIRKRLKKNYQSIESDDDDDNNSHQKHIINECTGVSGLVSEDEDNFPISFLHKSSRTEAGEKIDMETSKTGNKKTEDDGTCIIDPKSKADAVVVDGEPERGMDLPSGSFLCSDGVGSENSFELKRERKERSSEGKILKTVTVYCYNAHNEEKLQYTGENTQKPDTDKESDQPYNSVPPSNEVGFENHMKSKKKRKERTKGKTLKSGVVNHSNSLKDHEVLQDKAEDQKPATEKETEWCLPSTEAGSENGAKPKKRRKECAADRKAVEGSANYNNVLKEDKMKQNGGAGKSVRSEQDEKFASVKSIDIDSNQVADGDQSVDKKTKKKKKKSKIQESEGNMNKDAPSLTTEEKNDSIMGFEDKNVEAKSSQARTLSNGLVIEELEMGNPDGKIAALGKKASEYMLSIVSYFVWLRSKPVKVHYIGKLRENGQIFDTNIGKTPLKFRLGAEDVIEGWNMGLNGMRVGDKRRLTIPPSMGYGSQGAGENIPPNSWLVYEVELVGIR</sequence>
<evidence type="ECO:0000313" key="9">
    <source>
        <dbReference type="Proteomes" id="UP000593564"/>
    </source>
</evidence>
<dbReference type="PANTHER" id="PTHR43811:SF48">
    <property type="entry name" value="PEPTIDYL-PROLYL CIS-TRANS ISOMERASE FKBP43"/>
    <property type="match status" value="1"/>
</dbReference>
<feature type="compositionally biased region" description="Basic residues" evidence="6">
    <location>
        <begin position="164"/>
        <end position="176"/>
    </location>
</feature>
<evidence type="ECO:0000313" key="8">
    <source>
        <dbReference type="EMBL" id="KAF5946395.1"/>
    </source>
</evidence>
<feature type="compositionally biased region" description="Basic and acidic residues" evidence="6">
    <location>
        <begin position="225"/>
        <end position="245"/>
    </location>
</feature>
<evidence type="ECO:0000256" key="4">
    <source>
        <dbReference type="ARBA" id="ARBA00023235"/>
    </source>
</evidence>
<evidence type="ECO:0000256" key="1">
    <source>
        <dbReference type="ARBA" id="ARBA00000971"/>
    </source>
</evidence>
<dbReference type="GO" id="GO:0003755">
    <property type="term" value="F:peptidyl-prolyl cis-trans isomerase activity"/>
    <property type="evidence" value="ECO:0007669"/>
    <property type="project" value="UniProtKB-KW"/>
</dbReference>
<keyword evidence="9" id="KW-1185">Reference proteome</keyword>
<keyword evidence="4 5" id="KW-0413">Isomerase</keyword>
<dbReference type="Pfam" id="PF17800">
    <property type="entry name" value="NPL"/>
    <property type="match status" value="1"/>
</dbReference>
<dbReference type="EMBL" id="JACBKZ010000007">
    <property type="protein sequence ID" value="KAF5946395.1"/>
    <property type="molecule type" value="Genomic_DNA"/>
</dbReference>
<dbReference type="PANTHER" id="PTHR43811">
    <property type="entry name" value="FKBP-TYPE PEPTIDYL-PROLYL CIS-TRANS ISOMERASE FKPA"/>
    <property type="match status" value="1"/>
</dbReference>
<proteinExistence type="predicted"/>
<evidence type="ECO:0000256" key="5">
    <source>
        <dbReference type="PROSITE-ProRule" id="PRU00277"/>
    </source>
</evidence>
<feature type="compositionally biased region" description="Basic and acidic residues" evidence="6">
    <location>
        <begin position="459"/>
        <end position="468"/>
    </location>
</feature>
<dbReference type="InterPro" id="IPR041232">
    <property type="entry name" value="NPL"/>
</dbReference>
<feature type="compositionally biased region" description="Basic and acidic residues" evidence="6">
    <location>
        <begin position="381"/>
        <end position="404"/>
    </location>
</feature>
<dbReference type="PROSITE" id="PS50059">
    <property type="entry name" value="FKBP_PPIASE"/>
    <property type="match status" value="1"/>
</dbReference>
<gene>
    <name evidence="8" type="ORF">HYC85_016623</name>
</gene>
<dbReference type="InterPro" id="IPR046357">
    <property type="entry name" value="PPIase_dom_sf"/>
</dbReference>
<organism evidence="8 9">
    <name type="scientific">Camellia sinensis</name>
    <name type="common">Tea plant</name>
    <name type="synonym">Thea sinensis</name>
    <dbReference type="NCBI Taxonomy" id="4442"/>
    <lineage>
        <taxon>Eukaryota</taxon>
        <taxon>Viridiplantae</taxon>
        <taxon>Streptophyta</taxon>
        <taxon>Embryophyta</taxon>
        <taxon>Tracheophyta</taxon>
        <taxon>Spermatophyta</taxon>
        <taxon>Magnoliopsida</taxon>
        <taxon>eudicotyledons</taxon>
        <taxon>Gunneridae</taxon>
        <taxon>Pentapetalae</taxon>
        <taxon>asterids</taxon>
        <taxon>Ericales</taxon>
        <taxon>Theaceae</taxon>
        <taxon>Camellia</taxon>
    </lineage>
</organism>
<feature type="region of interest" description="Disordered" evidence="6">
    <location>
        <begin position="225"/>
        <end position="250"/>
    </location>
</feature>
<feature type="compositionally biased region" description="Basic residues" evidence="6">
    <location>
        <begin position="357"/>
        <end position="370"/>
    </location>
</feature>
<feature type="region of interest" description="Disordered" evidence="6">
    <location>
        <begin position="163"/>
        <end position="193"/>
    </location>
</feature>
<dbReference type="Gene3D" id="3.10.50.40">
    <property type="match status" value="1"/>
</dbReference>
<comment type="catalytic activity">
    <reaction evidence="1 5">
        <text>[protein]-peptidylproline (omega=180) = [protein]-peptidylproline (omega=0)</text>
        <dbReference type="Rhea" id="RHEA:16237"/>
        <dbReference type="Rhea" id="RHEA-COMP:10747"/>
        <dbReference type="Rhea" id="RHEA-COMP:10748"/>
        <dbReference type="ChEBI" id="CHEBI:83833"/>
        <dbReference type="ChEBI" id="CHEBI:83834"/>
        <dbReference type="EC" id="5.2.1.8"/>
    </reaction>
</comment>
<protein>
    <recommendedName>
        <fullName evidence="2 5">peptidylprolyl isomerase</fullName>
        <ecNumber evidence="2 5">5.2.1.8</ecNumber>
    </recommendedName>
</protein>